<dbReference type="VEuPathDB" id="FungiDB:G647_06934"/>
<gene>
    <name evidence="2" type="ORF">G647_06934</name>
</gene>
<dbReference type="RefSeq" id="XP_008729474.1">
    <property type="nucleotide sequence ID" value="XM_008731252.1"/>
</dbReference>
<organism evidence="2 3">
    <name type="scientific">Cladophialophora carrionii CBS 160.54</name>
    <dbReference type="NCBI Taxonomy" id="1279043"/>
    <lineage>
        <taxon>Eukaryota</taxon>
        <taxon>Fungi</taxon>
        <taxon>Dikarya</taxon>
        <taxon>Ascomycota</taxon>
        <taxon>Pezizomycotina</taxon>
        <taxon>Eurotiomycetes</taxon>
        <taxon>Chaetothyriomycetidae</taxon>
        <taxon>Chaetothyriales</taxon>
        <taxon>Herpotrichiellaceae</taxon>
        <taxon>Cladophialophora</taxon>
    </lineage>
</organism>
<protein>
    <submittedName>
        <fullName evidence="2">Uncharacterized protein</fullName>
    </submittedName>
</protein>
<dbReference type="EMBL" id="KB822706">
    <property type="protein sequence ID" value="ETI22857.1"/>
    <property type="molecule type" value="Genomic_DNA"/>
</dbReference>
<accession>V9DA94</accession>
<dbReference type="Proteomes" id="UP000030678">
    <property type="component" value="Unassembled WGS sequence"/>
</dbReference>
<name>V9DA94_9EURO</name>
<sequence>MPSSQYRHETTGSGSRHGQSVREASGRPGEVRVISYRDAEGVQRVVRLEYRPDVILEERRPRNATAFEEPPQSLSGAYIRRAAAHEPASQDVDHSTHLRHDNLVAPRAARSHPSVWIEFMMHRDALEEQLARLDNSMSALYTRSAVPATSTTLEDTVISRATSRVNENNIPIIDRLDDKRKSDINKV</sequence>
<dbReference type="AlphaFoldDB" id="V9DA94"/>
<proteinExistence type="predicted"/>
<reference evidence="2 3" key="1">
    <citation type="submission" date="2013-03" db="EMBL/GenBank/DDBJ databases">
        <title>The Genome Sequence of Cladophialophora carrionii CBS 160.54.</title>
        <authorList>
            <consortium name="The Broad Institute Genomics Platform"/>
            <person name="Cuomo C."/>
            <person name="de Hoog S."/>
            <person name="Gorbushina A."/>
            <person name="Walker B."/>
            <person name="Young S.K."/>
            <person name="Zeng Q."/>
            <person name="Gargeya S."/>
            <person name="Fitzgerald M."/>
            <person name="Haas B."/>
            <person name="Abouelleil A."/>
            <person name="Allen A.W."/>
            <person name="Alvarado L."/>
            <person name="Arachchi H.M."/>
            <person name="Berlin A.M."/>
            <person name="Chapman S.B."/>
            <person name="Gainer-Dewar J."/>
            <person name="Goldberg J."/>
            <person name="Griggs A."/>
            <person name="Gujja S."/>
            <person name="Hansen M."/>
            <person name="Howarth C."/>
            <person name="Imamovic A."/>
            <person name="Ireland A."/>
            <person name="Larimer J."/>
            <person name="McCowan C."/>
            <person name="Murphy C."/>
            <person name="Pearson M."/>
            <person name="Poon T.W."/>
            <person name="Priest M."/>
            <person name="Roberts A."/>
            <person name="Saif S."/>
            <person name="Shea T."/>
            <person name="Sisk P."/>
            <person name="Sykes S."/>
            <person name="Wortman J."/>
            <person name="Nusbaum C."/>
            <person name="Birren B."/>
        </authorList>
    </citation>
    <scope>NUCLEOTIDE SEQUENCE [LARGE SCALE GENOMIC DNA]</scope>
    <source>
        <strain evidence="2 3">CBS 160.54</strain>
    </source>
</reference>
<dbReference type="GeneID" id="19985427"/>
<dbReference type="HOGENOM" id="CLU_1447529_0_0_1"/>
<evidence type="ECO:0000256" key="1">
    <source>
        <dbReference type="SAM" id="MobiDB-lite"/>
    </source>
</evidence>
<evidence type="ECO:0000313" key="3">
    <source>
        <dbReference type="Proteomes" id="UP000030678"/>
    </source>
</evidence>
<feature type="compositionally biased region" description="Basic and acidic residues" evidence="1">
    <location>
        <begin position="1"/>
        <end position="10"/>
    </location>
</feature>
<feature type="region of interest" description="Disordered" evidence="1">
    <location>
        <begin position="1"/>
        <end position="30"/>
    </location>
</feature>
<evidence type="ECO:0000313" key="2">
    <source>
        <dbReference type="EMBL" id="ETI22857.1"/>
    </source>
</evidence>